<dbReference type="PANTHER" id="PTHR11905">
    <property type="entry name" value="ADAM A DISINTEGRIN AND METALLOPROTEASE DOMAIN"/>
    <property type="match status" value="1"/>
</dbReference>
<protein>
    <recommendedName>
        <fullName evidence="5">Peptidase M12B domain-containing protein</fullName>
    </recommendedName>
</protein>
<dbReference type="InterPro" id="IPR024079">
    <property type="entry name" value="MetalloPept_cat_dom_sf"/>
</dbReference>
<evidence type="ECO:0000256" key="4">
    <source>
        <dbReference type="PROSITE-ProRule" id="PRU00276"/>
    </source>
</evidence>
<dbReference type="InterPro" id="IPR034027">
    <property type="entry name" value="Reprolysin_adamalysin"/>
</dbReference>
<dbReference type="GO" id="GO:0005576">
    <property type="term" value="C:extracellular region"/>
    <property type="evidence" value="ECO:0007669"/>
    <property type="project" value="UniProtKB-SubCell"/>
</dbReference>
<feature type="non-terminal residue" evidence="6">
    <location>
        <position position="90"/>
    </location>
</feature>
<evidence type="ECO:0000256" key="2">
    <source>
        <dbReference type="ARBA" id="ARBA00022525"/>
    </source>
</evidence>
<evidence type="ECO:0000313" key="7">
    <source>
        <dbReference type="Proteomes" id="UP000018936"/>
    </source>
</evidence>
<reference evidence="6 7" key="1">
    <citation type="journal article" date="2013" name="Proc. Natl. Acad. Sci. U.S.A.">
        <title>The king cobra genome reveals dynamic gene evolution and adaptation in the snake venom system.</title>
        <authorList>
            <person name="Vonk F.J."/>
            <person name="Casewell N.R."/>
            <person name="Henkel C.V."/>
            <person name="Heimberg A.M."/>
            <person name="Jansen H.J."/>
            <person name="McCleary R.J."/>
            <person name="Kerkkamp H.M."/>
            <person name="Vos R.A."/>
            <person name="Guerreiro I."/>
            <person name="Calvete J.J."/>
            <person name="Wuster W."/>
            <person name="Woods A.E."/>
            <person name="Logan J.M."/>
            <person name="Harrison R.A."/>
            <person name="Castoe T.A."/>
            <person name="de Koning A.P."/>
            <person name="Pollock D.D."/>
            <person name="Yandell M."/>
            <person name="Calderon D."/>
            <person name="Renjifo C."/>
            <person name="Currier R.B."/>
            <person name="Salgado D."/>
            <person name="Pla D."/>
            <person name="Sanz L."/>
            <person name="Hyder A.S."/>
            <person name="Ribeiro J.M."/>
            <person name="Arntzen J.W."/>
            <person name="van den Thillart G.E."/>
            <person name="Boetzer M."/>
            <person name="Pirovano W."/>
            <person name="Dirks R.P."/>
            <person name="Spaink H.P."/>
            <person name="Duboule D."/>
            <person name="McGlinn E."/>
            <person name="Kini R.M."/>
            <person name="Richardson M.K."/>
        </authorList>
    </citation>
    <scope>NUCLEOTIDE SEQUENCE</scope>
    <source>
        <tissue evidence="6">Blood</tissue>
    </source>
</reference>
<sequence>MSNSQIYRPLNFHIALIGLEIWCKKDKIEVNPAANVTLKSFGEWRETVLLPRKRNDNAQLLTRIDFYGTTIGLGYVGSLCSPKESVAVIQ</sequence>
<dbReference type="PANTHER" id="PTHR11905:SF32">
    <property type="entry name" value="DISINTEGRIN AND METALLOPROTEINASE DOMAIN-CONTAINING PROTEIN 28"/>
    <property type="match status" value="1"/>
</dbReference>
<name>V8N4M5_OPHHA</name>
<dbReference type="CDD" id="cd04269">
    <property type="entry name" value="ZnMc_adamalysin_II_like"/>
    <property type="match status" value="1"/>
</dbReference>
<dbReference type="AlphaFoldDB" id="V8N4M5"/>
<accession>V8N4M5</accession>
<evidence type="ECO:0000256" key="1">
    <source>
        <dbReference type="ARBA" id="ARBA00004613"/>
    </source>
</evidence>
<dbReference type="SUPFAM" id="SSF55486">
    <property type="entry name" value="Metalloproteases ('zincins'), catalytic domain"/>
    <property type="match status" value="1"/>
</dbReference>
<gene>
    <name evidence="6" type="ORF">L345_17676</name>
</gene>
<dbReference type="MEROPS" id="M12.236"/>
<keyword evidence="7" id="KW-1185">Reference proteome</keyword>
<comment type="caution">
    <text evidence="6">The sequence shown here is derived from an EMBL/GenBank/DDBJ whole genome shotgun (WGS) entry which is preliminary data.</text>
</comment>
<dbReference type="PROSITE" id="PS50215">
    <property type="entry name" value="ADAM_MEPRO"/>
    <property type="match status" value="1"/>
</dbReference>
<dbReference type="Gene3D" id="3.40.390.10">
    <property type="entry name" value="Collagenase (Catalytic Domain)"/>
    <property type="match status" value="1"/>
</dbReference>
<dbReference type="GO" id="GO:0004222">
    <property type="term" value="F:metalloendopeptidase activity"/>
    <property type="evidence" value="ECO:0007669"/>
    <property type="project" value="InterPro"/>
</dbReference>
<dbReference type="Proteomes" id="UP000018936">
    <property type="component" value="Unassembled WGS sequence"/>
</dbReference>
<comment type="subcellular location">
    <subcellularLocation>
        <location evidence="1">Secreted</location>
    </subcellularLocation>
</comment>
<feature type="non-terminal residue" evidence="6">
    <location>
        <position position="1"/>
    </location>
</feature>
<keyword evidence="2" id="KW-0964">Secreted</keyword>
<evidence type="ECO:0000256" key="3">
    <source>
        <dbReference type="ARBA" id="ARBA00023157"/>
    </source>
</evidence>
<evidence type="ECO:0000313" key="6">
    <source>
        <dbReference type="EMBL" id="ETE56613.1"/>
    </source>
</evidence>
<organism evidence="6 7">
    <name type="scientific">Ophiophagus hannah</name>
    <name type="common">King cobra</name>
    <name type="synonym">Naja hannah</name>
    <dbReference type="NCBI Taxonomy" id="8665"/>
    <lineage>
        <taxon>Eukaryota</taxon>
        <taxon>Metazoa</taxon>
        <taxon>Chordata</taxon>
        <taxon>Craniata</taxon>
        <taxon>Vertebrata</taxon>
        <taxon>Euteleostomi</taxon>
        <taxon>Lepidosauria</taxon>
        <taxon>Squamata</taxon>
        <taxon>Bifurcata</taxon>
        <taxon>Unidentata</taxon>
        <taxon>Episquamata</taxon>
        <taxon>Toxicofera</taxon>
        <taxon>Serpentes</taxon>
        <taxon>Colubroidea</taxon>
        <taxon>Elapidae</taxon>
        <taxon>Elapinae</taxon>
        <taxon>Ophiophagus</taxon>
    </lineage>
</organism>
<keyword evidence="3" id="KW-1015">Disulfide bond</keyword>
<dbReference type="Pfam" id="PF01421">
    <property type="entry name" value="Reprolysin"/>
    <property type="match status" value="1"/>
</dbReference>
<dbReference type="GO" id="GO:0006508">
    <property type="term" value="P:proteolysis"/>
    <property type="evidence" value="ECO:0007669"/>
    <property type="project" value="InterPro"/>
</dbReference>
<dbReference type="GO" id="GO:0005886">
    <property type="term" value="C:plasma membrane"/>
    <property type="evidence" value="ECO:0007669"/>
    <property type="project" value="TreeGrafter"/>
</dbReference>
<dbReference type="OrthoDB" id="5951731at2759"/>
<evidence type="ECO:0000259" key="5">
    <source>
        <dbReference type="PROSITE" id="PS50215"/>
    </source>
</evidence>
<feature type="domain" description="Peptidase M12B" evidence="5">
    <location>
        <begin position="1"/>
        <end position="90"/>
    </location>
</feature>
<dbReference type="EMBL" id="AZIM01016911">
    <property type="protein sequence ID" value="ETE56613.1"/>
    <property type="molecule type" value="Genomic_DNA"/>
</dbReference>
<dbReference type="InterPro" id="IPR001590">
    <property type="entry name" value="Peptidase_M12B"/>
</dbReference>
<proteinExistence type="predicted"/>
<comment type="caution">
    <text evidence="4">Lacks conserved residue(s) required for the propagation of feature annotation.</text>
</comment>